<organism evidence="8 9">
    <name type="scientific">Bradyrhizobium macuxiense</name>
    <dbReference type="NCBI Taxonomy" id="1755647"/>
    <lineage>
        <taxon>Bacteria</taxon>
        <taxon>Pseudomonadati</taxon>
        <taxon>Pseudomonadota</taxon>
        <taxon>Alphaproteobacteria</taxon>
        <taxon>Hyphomicrobiales</taxon>
        <taxon>Nitrobacteraceae</taxon>
        <taxon>Bradyrhizobium</taxon>
    </lineage>
</organism>
<keyword evidence="9" id="KW-1185">Reference proteome</keyword>
<comment type="caution">
    <text evidence="8">The sequence shown here is derived from an EMBL/GenBank/DDBJ whole genome shotgun (WGS) entry which is preliminary data.</text>
</comment>
<dbReference type="Gene3D" id="3.20.20.70">
    <property type="entry name" value="Aldolase class I"/>
    <property type="match status" value="1"/>
</dbReference>
<dbReference type="NCBIfam" id="NF041707">
    <property type="entry name" value="rSAM_YhhB"/>
    <property type="match status" value="1"/>
</dbReference>
<dbReference type="InterPro" id="IPR026335">
    <property type="entry name" value="rSAM_SPASM_FxsB"/>
</dbReference>
<proteinExistence type="predicted"/>
<keyword evidence="3" id="KW-0949">S-adenosyl-L-methionine</keyword>
<dbReference type="InterPro" id="IPR000385">
    <property type="entry name" value="MoaA_NifB_PqqE_Fe-S-bd_CS"/>
</dbReference>
<evidence type="ECO:0000256" key="3">
    <source>
        <dbReference type="ARBA" id="ARBA00022691"/>
    </source>
</evidence>
<keyword evidence="5" id="KW-0408">Iron</keyword>
<dbReference type="GO" id="GO:0046872">
    <property type="term" value="F:metal ion binding"/>
    <property type="evidence" value="ECO:0007669"/>
    <property type="project" value="UniProtKB-KW"/>
</dbReference>
<evidence type="ECO:0000313" key="9">
    <source>
        <dbReference type="Proteomes" id="UP000321304"/>
    </source>
</evidence>
<feature type="domain" description="Radical SAM core" evidence="7">
    <location>
        <begin position="3"/>
        <end position="238"/>
    </location>
</feature>
<evidence type="ECO:0000313" key="8">
    <source>
        <dbReference type="EMBL" id="TWB87539.1"/>
    </source>
</evidence>
<sequence>MVGARFTSFLVKVASRCNLDCEYCYVYHHADQSWRSLPRLLSGDNQAEFVCRLAEYAKEVELEHCLVIFHGGEPLLLGASELSAFAKAIRAALEPATRVDFGLQTNGLLLTEDAIDILKSENIAISLSLDGPREVNDRHRVTRKGRSSFVRTMKALKLLNEHRSIFAGVIAVIDPHFAPSELLAFFAEHKVPRLDFLLPDANHLRQPPFREQDPDIFSAWLKQAFDTWFDEYSTLPIRTFDALLDAAAGLPSRTDAFGLGDVSLLTIETDGSYHDLDVLKITRDGATSLGEDLANTSVAAIAASPAIEAHRGLLRKEGLSDTCQKCVEVDICGGGSLPHRYGSNGFRNPTVYCGEMQSLIAHIRQRLAKALGSSEGERRDIGLPSFSLEEFELAETSPACVSGLVDSAGAAQSRELSDLVERLRADSLIDEEVATKFRMLDEQEVRKVSLRPATVAWTRAMWAAIAKRPVFSVDGSPLTPTAGELVGFLTSSESGIEIAQDDEWLRKPFGTAIAFEPPDVSLNAQALVDHALAIIHQWRPAIATEIVSICRSIQLVRDPGAHPDKIVSFSDNTVPGALYVSVTKAEGFIDAYDLADSLVHEYRHQKLYLLERLFPMVQPNSLKVVSPWRQDLRPPSGLLHAIFVFVELRRFWQHVRDRGPARLHNRAINQLADTDRHLAVGMETLMGCPLTEAGRTLAQVLDRARVT</sequence>
<keyword evidence="6" id="KW-0411">Iron-sulfur</keyword>
<dbReference type="PROSITE" id="PS01305">
    <property type="entry name" value="MOAA_NIFB_PQQE"/>
    <property type="match status" value="1"/>
</dbReference>
<gene>
    <name evidence="8" type="ORF">FBZ93_121100</name>
</gene>
<dbReference type="GO" id="GO:0016491">
    <property type="term" value="F:oxidoreductase activity"/>
    <property type="evidence" value="ECO:0007669"/>
    <property type="project" value="InterPro"/>
</dbReference>
<dbReference type="SFLD" id="SFLDG01072">
    <property type="entry name" value="dehydrogenase_like"/>
    <property type="match status" value="1"/>
</dbReference>
<dbReference type="InterPro" id="IPR007197">
    <property type="entry name" value="rSAM"/>
</dbReference>
<name>A0A560KWQ9_9BRAD</name>
<evidence type="ECO:0000256" key="1">
    <source>
        <dbReference type="ARBA" id="ARBA00001966"/>
    </source>
</evidence>
<dbReference type="EMBL" id="VITY01000021">
    <property type="protein sequence ID" value="TWB87539.1"/>
    <property type="molecule type" value="Genomic_DNA"/>
</dbReference>
<evidence type="ECO:0000259" key="7">
    <source>
        <dbReference type="PROSITE" id="PS51918"/>
    </source>
</evidence>
<dbReference type="SUPFAM" id="SSF102114">
    <property type="entry name" value="Radical SAM enzymes"/>
    <property type="match status" value="1"/>
</dbReference>
<dbReference type="PANTHER" id="PTHR43273:SF8">
    <property type="entry name" value="RADICAL SAM DOMAIN PROTEIN"/>
    <property type="match status" value="1"/>
</dbReference>
<reference evidence="8 9" key="1">
    <citation type="submission" date="2019-06" db="EMBL/GenBank/DDBJ databases">
        <title>Genomic Encyclopedia of Type Strains, Phase IV (KMG-V): Genome sequencing to study the core and pangenomes of soil and plant-associated prokaryotes.</title>
        <authorList>
            <person name="Whitman W."/>
        </authorList>
    </citation>
    <scope>NUCLEOTIDE SEQUENCE [LARGE SCALE GENOMIC DNA]</scope>
    <source>
        <strain evidence="8 9">BR 10355</strain>
    </source>
</reference>
<evidence type="ECO:0000256" key="6">
    <source>
        <dbReference type="ARBA" id="ARBA00023014"/>
    </source>
</evidence>
<dbReference type="PANTHER" id="PTHR43273">
    <property type="entry name" value="ANAEROBIC SULFATASE-MATURATING ENZYME HOMOLOG ASLB-RELATED"/>
    <property type="match status" value="1"/>
</dbReference>
<keyword evidence="2" id="KW-0004">4Fe-4S</keyword>
<dbReference type="InterPro" id="IPR058240">
    <property type="entry name" value="rSAM_sf"/>
</dbReference>
<accession>A0A560KWQ9</accession>
<dbReference type="InterPro" id="IPR026337">
    <property type="entry name" value="AKG_HExxH"/>
</dbReference>
<evidence type="ECO:0000256" key="5">
    <source>
        <dbReference type="ARBA" id="ARBA00023004"/>
    </source>
</evidence>
<protein>
    <recommendedName>
        <fullName evidence="7">Radical SAM core domain-containing protein</fullName>
    </recommendedName>
</protein>
<evidence type="ECO:0000256" key="2">
    <source>
        <dbReference type="ARBA" id="ARBA00022485"/>
    </source>
</evidence>
<dbReference type="Pfam" id="PF04055">
    <property type="entry name" value="Radical_SAM"/>
    <property type="match status" value="1"/>
</dbReference>
<dbReference type="NCBIfam" id="TIGR04269">
    <property type="entry name" value="SAM_SPASM_FxsB"/>
    <property type="match status" value="1"/>
</dbReference>
<dbReference type="InterPro" id="IPR023867">
    <property type="entry name" value="Sulphatase_maturase_rSAM"/>
</dbReference>
<dbReference type="OrthoDB" id="9782387at2"/>
<dbReference type="SFLD" id="SFLDG01067">
    <property type="entry name" value="SPASM/twitch_domain_containing"/>
    <property type="match status" value="1"/>
</dbReference>
<dbReference type="PROSITE" id="PS51918">
    <property type="entry name" value="RADICAL_SAM"/>
    <property type="match status" value="1"/>
</dbReference>
<dbReference type="CDD" id="cd01335">
    <property type="entry name" value="Radical_SAM"/>
    <property type="match status" value="1"/>
</dbReference>
<evidence type="ECO:0000256" key="4">
    <source>
        <dbReference type="ARBA" id="ARBA00022723"/>
    </source>
</evidence>
<comment type="cofactor">
    <cofactor evidence="1">
        <name>[4Fe-4S] cluster</name>
        <dbReference type="ChEBI" id="CHEBI:49883"/>
    </cofactor>
</comment>
<dbReference type="NCBIfam" id="TIGR04267">
    <property type="entry name" value="mod_HExxH"/>
    <property type="match status" value="1"/>
</dbReference>
<dbReference type="SFLD" id="SFLDG01386">
    <property type="entry name" value="main_SPASM_domain-containing"/>
    <property type="match status" value="1"/>
</dbReference>
<dbReference type="Proteomes" id="UP000321304">
    <property type="component" value="Unassembled WGS sequence"/>
</dbReference>
<dbReference type="SFLD" id="SFLDS00029">
    <property type="entry name" value="Radical_SAM"/>
    <property type="match status" value="1"/>
</dbReference>
<dbReference type="InterPro" id="IPR013785">
    <property type="entry name" value="Aldolase_TIM"/>
</dbReference>
<dbReference type="AlphaFoldDB" id="A0A560KWQ9"/>
<dbReference type="GO" id="GO:0051539">
    <property type="term" value="F:4 iron, 4 sulfur cluster binding"/>
    <property type="evidence" value="ECO:0007669"/>
    <property type="project" value="UniProtKB-KW"/>
</dbReference>
<keyword evidence="4" id="KW-0479">Metal-binding</keyword>